<name>A0A9D3WPN9_9ROSI</name>
<dbReference type="PANTHER" id="PTHR35277">
    <property type="entry name" value="OS09G0363700 PROTEIN"/>
    <property type="match status" value="1"/>
</dbReference>
<feature type="region of interest" description="Disordered" evidence="1">
    <location>
        <begin position="81"/>
        <end position="106"/>
    </location>
</feature>
<dbReference type="OrthoDB" id="1932113at2759"/>
<evidence type="ECO:0000313" key="3">
    <source>
        <dbReference type="Proteomes" id="UP000828251"/>
    </source>
</evidence>
<dbReference type="Proteomes" id="UP000828251">
    <property type="component" value="Unassembled WGS sequence"/>
</dbReference>
<accession>A0A9D3WPN9</accession>
<feature type="compositionally biased region" description="Low complexity" evidence="1">
    <location>
        <begin position="1"/>
        <end position="10"/>
    </location>
</feature>
<evidence type="ECO:0000313" key="2">
    <source>
        <dbReference type="EMBL" id="KAH1131886.1"/>
    </source>
</evidence>
<protein>
    <submittedName>
        <fullName evidence="2">Uncharacterized protein</fullName>
    </submittedName>
</protein>
<dbReference type="PANTHER" id="PTHR35277:SF18">
    <property type="match status" value="1"/>
</dbReference>
<gene>
    <name evidence="2" type="ORF">J1N35_003264</name>
</gene>
<organism evidence="2 3">
    <name type="scientific">Gossypium stocksii</name>
    <dbReference type="NCBI Taxonomy" id="47602"/>
    <lineage>
        <taxon>Eukaryota</taxon>
        <taxon>Viridiplantae</taxon>
        <taxon>Streptophyta</taxon>
        <taxon>Embryophyta</taxon>
        <taxon>Tracheophyta</taxon>
        <taxon>Spermatophyta</taxon>
        <taxon>Magnoliopsida</taxon>
        <taxon>eudicotyledons</taxon>
        <taxon>Gunneridae</taxon>
        <taxon>Pentapetalae</taxon>
        <taxon>rosids</taxon>
        <taxon>malvids</taxon>
        <taxon>Malvales</taxon>
        <taxon>Malvaceae</taxon>
        <taxon>Malvoideae</taxon>
        <taxon>Gossypium</taxon>
    </lineage>
</organism>
<evidence type="ECO:0000256" key="1">
    <source>
        <dbReference type="SAM" id="MobiDB-lite"/>
    </source>
</evidence>
<dbReference type="EMBL" id="JAIQCV010000001">
    <property type="protein sequence ID" value="KAH1131886.1"/>
    <property type="molecule type" value="Genomic_DNA"/>
</dbReference>
<reference evidence="2 3" key="1">
    <citation type="journal article" date="2021" name="Plant Biotechnol. J.">
        <title>Multi-omics assisted identification of the key and species-specific regulatory components of drought-tolerant mechanisms in Gossypium stocksii.</title>
        <authorList>
            <person name="Yu D."/>
            <person name="Ke L."/>
            <person name="Zhang D."/>
            <person name="Wu Y."/>
            <person name="Sun Y."/>
            <person name="Mei J."/>
            <person name="Sun J."/>
            <person name="Sun Y."/>
        </authorList>
    </citation>
    <scope>NUCLEOTIDE SEQUENCE [LARGE SCALE GENOMIC DNA]</scope>
    <source>
        <strain evidence="3">cv. E1</strain>
        <tissue evidence="2">Leaf</tissue>
    </source>
</reference>
<keyword evidence="3" id="KW-1185">Reference proteome</keyword>
<proteinExistence type="predicted"/>
<dbReference type="AlphaFoldDB" id="A0A9D3WPN9"/>
<sequence>MPKSNSSNSSSDEDVKAPNIFERAKEEIDAVIHVGKIHPFGKETHGKRDDINENTPLDDVKAPNVFERVKEEFEALVETIHHQKESQTHVDERDHSDKEQAKHDKPGSFANFLAHTYFLIVKLCYQDLENGVKAPNLIERAKEEIGAILHHDKSSNHHHKETHGKNNDIDETTPLNEVKAPNVFERAKEEIEAIVGTIHPKIGSNDSASELKEGGFRHCLGMGLEKVCHPWGSKRD</sequence>
<feature type="region of interest" description="Disordered" evidence="1">
    <location>
        <begin position="152"/>
        <end position="173"/>
    </location>
</feature>
<feature type="region of interest" description="Disordered" evidence="1">
    <location>
        <begin position="1"/>
        <end position="21"/>
    </location>
</feature>
<comment type="caution">
    <text evidence="2">The sequence shown here is derived from an EMBL/GenBank/DDBJ whole genome shotgun (WGS) entry which is preliminary data.</text>
</comment>